<dbReference type="OrthoDB" id="153096at2759"/>
<comment type="caution">
    <text evidence="3">The sequence shown here is derived from an EMBL/GenBank/DDBJ whole genome shotgun (WGS) entry which is preliminary data.</text>
</comment>
<dbReference type="EMBL" id="CAMAPE010000038">
    <property type="protein sequence ID" value="CAH9099358.1"/>
    <property type="molecule type" value="Genomic_DNA"/>
</dbReference>
<feature type="region of interest" description="Disordered" evidence="1">
    <location>
        <begin position="1"/>
        <end position="26"/>
    </location>
</feature>
<name>A0A9P0ZHJ1_CUSEU</name>
<dbReference type="Pfam" id="PF14223">
    <property type="entry name" value="Retrotran_gag_2"/>
    <property type="match status" value="1"/>
</dbReference>
<gene>
    <name evidence="3" type="ORF">CEURO_LOCUS14427</name>
</gene>
<feature type="compositionally biased region" description="Polar residues" evidence="1">
    <location>
        <begin position="290"/>
        <end position="303"/>
    </location>
</feature>
<evidence type="ECO:0000256" key="1">
    <source>
        <dbReference type="SAM" id="MobiDB-lite"/>
    </source>
</evidence>
<evidence type="ECO:0000256" key="2">
    <source>
        <dbReference type="SAM" id="Phobius"/>
    </source>
</evidence>
<feature type="transmembrane region" description="Helical" evidence="2">
    <location>
        <begin position="364"/>
        <end position="387"/>
    </location>
</feature>
<accession>A0A9P0ZHJ1</accession>
<keyword evidence="2" id="KW-0472">Membrane</keyword>
<feature type="compositionally biased region" description="Basic residues" evidence="1">
    <location>
        <begin position="320"/>
        <end position="329"/>
    </location>
</feature>
<evidence type="ECO:0000313" key="4">
    <source>
        <dbReference type="Proteomes" id="UP001152484"/>
    </source>
</evidence>
<keyword evidence="4" id="KW-1185">Reference proteome</keyword>
<keyword evidence="2" id="KW-0812">Transmembrane</keyword>
<organism evidence="3 4">
    <name type="scientific">Cuscuta europaea</name>
    <name type="common">European dodder</name>
    <dbReference type="NCBI Taxonomy" id="41803"/>
    <lineage>
        <taxon>Eukaryota</taxon>
        <taxon>Viridiplantae</taxon>
        <taxon>Streptophyta</taxon>
        <taxon>Embryophyta</taxon>
        <taxon>Tracheophyta</taxon>
        <taxon>Spermatophyta</taxon>
        <taxon>Magnoliopsida</taxon>
        <taxon>eudicotyledons</taxon>
        <taxon>Gunneridae</taxon>
        <taxon>Pentapetalae</taxon>
        <taxon>asterids</taxon>
        <taxon>lamiids</taxon>
        <taxon>Solanales</taxon>
        <taxon>Convolvulaceae</taxon>
        <taxon>Cuscuteae</taxon>
        <taxon>Cuscuta</taxon>
        <taxon>Cuscuta subgen. Cuscuta</taxon>
    </lineage>
</organism>
<protein>
    <submittedName>
        <fullName evidence="3">Uncharacterized protein</fullName>
    </submittedName>
</protein>
<dbReference type="PANTHER" id="PTHR47481:SF31">
    <property type="entry name" value="OS01G0873500 PROTEIN"/>
    <property type="match status" value="1"/>
</dbReference>
<dbReference type="PANTHER" id="PTHR47481">
    <property type="match status" value="1"/>
</dbReference>
<feature type="region of interest" description="Disordered" evidence="1">
    <location>
        <begin position="286"/>
        <end position="336"/>
    </location>
</feature>
<reference evidence="3" key="1">
    <citation type="submission" date="2022-07" db="EMBL/GenBank/DDBJ databases">
        <authorList>
            <person name="Macas J."/>
            <person name="Novak P."/>
            <person name="Neumann P."/>
        </authorList>
    </citation>
    <scope>NUCLEOTIDE SEQUENCE</scope>
</reference>
<feature type="compositionally biased region" description="Gly residues" evidence="1">
    <location>
        <begin position="304"/>
        <end position="318"/>
    </location>
</feature>
<sequence>MPEPFTWQPTFMPSSSPARIPSSTSGFSPTVTGQFDLGPTSLQSHPSFPAAGNSTSYLSTMASQLTFSTLNVTNIVTTRLASVQDYLPWKTQLESFLISHSLLGALDGTIPIPSPFILDAMRRESVNPDYQHWLKIDQTVRSWLFATLSRDILIDVHELKFSHLIWDRLRNKFMSASIARSMEVKRQLSTKKKKPGQTMDQYLREIKVAADSLALINSPVSDKELIEIALLGLDPEFESMLGGLSYMPSTFTFDQLGPILVKQGHRLQYMHGTDAAATHHQAFAAPGQLSGHSSGRPQQQQFTGRGGTPSRGGRGGRGQRSQRGHRGRGRGYGYPGYPGQQDYPRGFPYQYQDIMHLFIREHPVQVWVIFIWLILVCFHIILVVFTLTVQVSHQLITLLHLPRPRLFVNYVSHLVTPLSLAPNSLLDPLRH</sequence>
<keyword evidence="2" id="KW-1133">Transmembrane helix</keyword>
<feature type="compositionally biased region" description="Low complexity" evidence="1">
    <location>
        <begin position="13"/>
        <end position="25"/>
    </location>
</feature>
<evidence type="ECO:0000313" key="3">
    <source>
        <dbReference type="EMBL" id="CAH9099358.1"/>
    </source>
</evidence>
<dbReference type="Proteomes" id="UP001152484">
    <property type="component" value="Unassembled WGS sequence"/>
</dbReference>
<proteinExistence type="predicted"/>
<dbReference type="AlphaFoldDB" id="A0A9P0ZHJ1"/>